<evidence type="ECO:0000313" key="2">
    <source>
        <dbReference type="EMBL" id="GAX73091.1"/>
    </source>
</evidence>
<evidence type="ECO:0000256" key="1">
    <source>
        <dbReference type="SAM" id="MobiDB-lite"/>
    </source>
</evidence>
<dbReference type="EMBL" id="BEGY01000002">
    <property type="protein sequence ID" value="GAX73091.1"/>
    <property type="molecule type" value="Genomic_DNA"/>
</dbReference>
<organism evidence="2 3">
    <name type="scientific">Chlamydomonas eustigma</name>
    <dbReference type="NCBI Taxonomy" id="1157962"/>
    <lineage>
        <taxon>Eukaryota</taxon>
        <taxon>Viridiplantae</taxon>
        <taxon>Chlorophyta</taxon>
        <taxon>core chlorophytes</taxon>
        <taxon>Chlorophyceae</taxon>
        <taxon>CS clade</taxon>
        <taxon>Chlamydomonadales</taxon>
        <taxon>Chlamydomonadaceae</taxon>
        <taxon>Chlamydomonas</taxon>
    </lineage>
</organism>
<dbReference type="OrthoDB" id="10647089at2759"/>
<comment type="caution">
    <text evidence="2">The sequence shown here is derived from an EMBL/GenBank/DDBJ whole genome shotgun (WGS) entry which is preliminary data.</text>
</comment>
<accession>A0A250WQL6</accession>
<proteinExistence type="predicted"/>
<name>A0A250WQL6_9CHLO</name>
<gene>
    <name evidence="2" type="ORF">CEUSTIGMA_g544.t1</name>
</gene>
<sequence>MPPFVQWILDSPLSSVIAIEVDYDAGALSVLLAAPPTTFLGQLPEAPPGQTVSTQFQAQQLDFSAGPVKTHRCHTLYFGPSGVGVPGSRGRNARIKAAAMTSWGGRGGPATPSAIARKFMTILCQDEAVNDILEQERQTEPGGNFATQDIENSMRPVVVVDSSSKPAKARRRASAADALDDDDEDVVIPKKRKSYKPRANPGQQQSKNALDPLGAHNFMLGENGFQQDQAGHQLQQNNFNLQDGNQEPSVIPAHTFSMVQN</sequence>
<reference evidence="2 3" key="1">
    <citation type="submission" date="2017-08" db="EMBL/GenBank/DDBJ databases">
        <title>Acidophilic green algal genome provides insights into adaptation to an acidic environment.</title>
        <authorList>
            <person name="Hirooka S."/>
            <person name="Hirose Y."/>
            <person name="Kanesaki Y."/>
            <person name="Higuchi S."/>
            <person name="Fujiwara T."/>
            <person name="Onuma R."/>
            <person name="Era A."/>
            <person name="Ohbayashi R."/>
            <person name="Uzuka A."/>
            <person name="Nozaki H."/>
            <person name="Yoshikawa H."/>
            <person name="Miyagishima S.Y."/>
        </authorList>
    </citation>
    <scope>NUCLEOTIDE SEQUENCE [LARGE SCALE GENOMIC DNA]</scope>
    <source>
        <strain evidence="2 3">NIES-2499</strain>
    </source>
</reference>
<feature type="region of interest" description="Disordered" evidence="1">
    <location>
        <begin position="161"/>
        <end position="216"/>
    </location>
</feature>
<protein>
    <submittedName>
        <fullName evidence="2">Uncharacterized protein</fullName>
    </submittedName>
</protein>
<evidence type="ECO:0000313" key="3">
    <source>
        <dbReference type="Proteomes" id="UP000232323"/>
    </source>
</evidence>
<keyword evidence="3" id="KW-1185">Reference proteome</keyword>
<dbReference type="Proteomes" id="UP000232323">
    <property type="component" value="Unassembled WGS sequence"/>
</dbReference>
<dbReference type="AlphaFoldDB" id="A0A250WQL6"/>